<dbReference type="RefSeq" id="WP_190905247.1">
    <property type="nucleotide sequence ID" value="NZ_JACJTQ010000002.1"/>
</dbReference>
<dbReference type="Pfam" id="PF05050">
    <property type="entry name" value="Methyltransf_21"/>
    <property type="match status" value="1"/>
</dbReference>
<keyword evidence="3" id="KW-1185">Reference proteome</keyword>
<gene>
    <name evidence="2" type="ORF">H6G68_02780</name>
</gene>
<feature type="domain" description="Methyltransferase FkbM" evidence="1">
    <location>
        <begin position="8"/>
        <end position="170"/>
    </location>
</feature>
<dbReference type="EMBL" id="JACJTQ010000002">
    <property type="protein sequence ID" value="MBD2690688.1"/>
    <property type="molecule type" value="Genomic_DNA"/>
</dbReference>
<dbReference type="InterPro" id="IPR006342">
    <property type="entry name" value="FkbM_mtfrase"/>
</dbReference>
<dbReference type="GO" id="GO:0032259">
    <property type="term" value="P:methylation"/>
    <property type="evidence" value="ECO:0007669"/>
    <property type="project" value="UniProtKB-KW"/>
</dbReference>
<evidence type="ECO:0000313" key="3">
    <source>
        <dbReference type="Proteomes" id="UP000660381"/>
    </source>
</evidence>
<keyword evidence="2" id="KW-0808">Transferase</keyword>
<dbReference type="SUPFAM" id="SSF53335">
    <property type="entry name" value="S-adenosyl-L-methionine-dependent methyltransferases"/>
    <property type="match status" value="1"/>
</dbReference>
<protein>
    <submittedName>
        <fullName evidence="2">FkbM family methyltransferase</fullName>
    </submittedName>
</protein>
<evidence type="ECO:0000259" key="1">
    <source>
        <dbReference type="Pfam" id="PF05050"/>
    </source>
</evidence>
<comment type="caution">
    <text evidence="2">The sequence shown here is derived from an EMBL/GenBank/DDBJ whole genome shotgun (WGS) entry which is preliminary data.</text>
</comment>
<dbReference type="GO" id="GO:0008168">
    <property type="term" value="F:methyltransferase activity"/>
    <property type="evidence" value="ECO:0007669"/>
    <property type="project" value="UniProtKB-KW"/>
</dbReference>
<dbReference type="Proteomes" id="UP000660381">
    <property type="component" value="Unassembled WGS sequence"/>
</dbReference>
<dbReference type="InterPro" id="IPR029063">
    <property type="entry name" value="SAM-dependent_MTases_sf"/>
</dbReference>
<evidence type="ECO:0000313" key="2">
    <source>
        <dbReference type="EMBL" id="MBD2690688.1"/>
    </source>
</evidence>
<accession>A0ABR8IZ81</accession>
<name>A0ABR8IZ81_9NOST</name>
<keyword evidence="2" id="KW-0489">Methyltransferase</keyword>
<reference evidence="2 3" key="1">
    <citation type="journal article" date="2020" name="ISME J.">
        <title>Comparative genomics reveals insights into cyanobacterial evolution and habitat adaptation.</title>
        <authorList>
            <person name="Chen M.Y."/>
            <person name="Teng W.K."/>
            <person name="Zhao L."/>
            <person name="Hu C.X."/>
            <person name="Zhou Y.K."/>
            <person name="Han B.P."/>
            <person name="Song L.R."/>
            <person name="Shu W.S."/>
        </authorList>
    </citation>
    <scope>NUCLEOTIDE SEQUENCE [LARGE SCALE GENOMIC DNA]</scope>
    <source>
        <strain evidence="2 3">FACHB-362</strain>
    </source>
</reference>
<proteinExistence type="predicted"/>
<sequence>MDRNLIIDVGVHTGQDTEFYLKKGFRVIGIEAHPDIYESAKNRLKSYVESGQLTLLNVAVSPKDEPITFYANLDRSFWGTISPERVKESDRSFGTRSVEMTVQGRRFESILEEFGIPYYLKVDIEGADLLCVKALQQFDTKPQFISIESTKASWDALLAELQLLKELGYQKFKAVNQAKVTQQVSPSPPREGKYIPYQFEYGASGLFGEETPGTWLSQSELIKAYKGIFTNYKIFGVKGIIYRFSIGKIILESLKIKEPWYDTHASL</sequence>
<dbReference type="NCBIfam" id="TIGR01444">
    <property type="entry name" value="fkbM_fam"/>
    <property type="match status" value="1"/>
</dbReference>
<organism evidence="2 3">
    <name type="scientific">Anabaena catenula FACHB-362</name>
    <dbReference type="NCBI Taxonomy" id="2692877"/>
    <lineage>
        <taxon>Bacteria</taxon>
        <taxon>Bacillati</taxon>
        <taxon>Cyanobacteriota</taxon>
        <taxon>Cyanophyceae</taxon>
        <taxon>Nostocales</taxon>
        <taxon>Nostocaceae</taxon>
        <taxon>Anabaena</taxon>
    </lineage>
</organism>
<dbReference type="Gene3D" id="3.40.50.150">
    <property type="entry name" value="Vaccinia Virus protein VP39"/>
    <property type="match status" value="1"/>
</dbReference>